<organism evidence="2 3">
    <name type="scientific">Cryomyces antarcticus</name>
    <dbReference type="NCBI Taxonomy" id="329879"/>
    <lineage>
        <taxon>Eukaryota</taxon>
        <taxon>Fungi</taxon>
        <taxon>Dikarya</taxon>
        <taxon>Ascomycota</taxon>
        <taxon>Pezizomycotina</taxon>
        <taxon>Dothideomycetes</taxon>
        <taxon>Dothideomycetes incertae sedis</taxon>
        <taxon>Cryomyces</taxon>
    </lineage>
</organism>
<sequence length="159" mass="17164">MTDNMVSLTSASESLSDRDESPDFSALSSYIQLESQPVTPRFFDAGTPFDDTDIDTSQPIKSSGMALVDGGFFVGSRSSANVPQPGPSRAYEDYTTDPFANFTNHASVASGIQYPTVLAAMGYQSAFVDPGNVSMPMHPIRHTSPGQTWKPEQERETSP</sequence>
<evidence type="ECO:0000313" key="3">
    <source>
        <dbReference type="Proteomes" id="UP001357485"/>
    </source>
</evidence>
<dbReference type="EMBL" id="JAVRRA010010588">
    <property type="protein sequence ID" value="KAK5241557.1"/>
    <property type="molecule type" value="Genomic_DNA"/>
</dbReference>
<comment type="caution">
    <text evidence="2">The sequence shown here is derived from an EMBL/GenBank/DDBJ whole genome shotgun (WGS) entry which is preliminary data.</text>
</comment>
<name>A0ABR0LVA7_9PEZI</name>
<reference evidence="2 3" key="1">
    <citation type="submission" date="2023-08" db="EMBL/GenBank/DDBJ databases">
        <title>Black Yeasts Isolated from many extreme environments.</title>
        <authorList>
            <person name="Coleine C."/>
            <person name="Stajich J.E."/>
            <person name="Selbmann L."/>
        </authorList>
    </citation>
    <scope>NUCLEOTIDE SEQUENCE [LARGE SCALE GENOMIC DNA]</scope>
    <source>
        <strain evidence="2 3">CCFEE 536</strain>
    </source>
</reference>
<feature type="region of interest" description="Disordered" evidence="1">
    <location>
        <begin position="1"/>
        <end position="27"/>
    </location>
</feature>
<proteinExistence type="predicted"/>
<keyword evidence="3" id="KW-1185">Reference proteome</keyword>
<dbReference type="Proteomes" id="UP001357485">
    <property type="component" value="Unassembled WGS sequence"/>
</dbReference>
<gene>
    <name evidence="2" type="ORF">LTR16_009267</name>
</gene>
<feature type="compositionally biased region" description="Polar residues" evidence="1">
    <location>
        <begin position="1"/>
        <end position="14"/>
    </location>
</feature>
<evidence type="ECO:0000256" key="1">
    <source>
        <dbReference type="SAM" id="MobiDB-lite"/>
    </source>
</evidence>
<protein>
    <submittedName>
        <fullName evidence="2">Uncharacterized protein</fullName>
    </submittedName>
</protein>
<accession>A0ABR0LVA7</accession>
<feature type="region of interest" description="Disordered" evidence="1">
    <location>
        <begin position="138"/>
        <end position="159"/>
    </location>
</feature>
<evidence type="ECO:0000313" key="2">
    <source>
        <dbReference type="EMBL" id="KAK5241557.1"/>
    </source>
</evidence>
<feature type="non-terminal residue" evidence="2">
    <location>
        <position position="159"/>
    </location>
</feature>
<feature type="region of interest" description="Disordered" evidence="1">
    <location>
        <begin position="41"/>
        <end position="61"/>
    </location>
</feature>